<organism evidence="2 3">
    <name type="scientific">Halopelagius inordinatus</name>
    <dbReference type="NCBI Taxonomy" id="553467"/>
    <lineage>
        <taxon>Archaea</taxon>
        <taxon>Methanobacteriati</taxon>
        <taxon>Methanobacteriota</taxon>
        <taxon>Stenosarchaea group</taxon>
        <taxon>Halobacteria</taxon>
        <taxon>Halobacteriales</taxon>
        <taxon>Haloferacaceae</taxon>
    </lineage>
</organism>
<dbReference type="OrthoDB" id="303721at2157"/>
<sequence length="311" mass="33663">MTPDEPEGRAPESLSDIDADAPTVVSLSDIHGYLSDARSALELVGEAFDRPLVEADDEGRLHWAGGDEYVLVFLGDTIDRGPSNTETLETVWRLRDEAPDGHVVHLLGNHEANALFPYVYHWSHWYSADPPDDILRRLVDDVAAGRLSAAFEAYGRTYVHAGSNRPFSISEVNATLREAGEILKRGLEGGPNGWFDAQEEAYDVAEEIVGMGSSGSDAVRGPGAGLLWMDFQYMDDDAPAQVIGHTRTERPVRRGNVVNVNTIRVNLDGSGGESITVATESSIDALVRGVDGSVERVSLSRTGVADDSDDE</sequence>
<proteinExistence type="predicted"/>
<dbReference type="RefSeq" id="WP_092893653.1">
    <property type="nucleotide sequence ID" value="NZ_FOOQ01000006.1"/>
</dbReference>
<reference evidence="3" key="1">
    <citation type="submission" date="2016-10" db="EMBL/GenBank/DDBJ databases">
        <authorList>
            <person name="Varghese N."/>
            <person name="Submissions S."/>
        </authorList>
    </citation>
    <scope>NUCLEOTIDE SEQUENCE [LARGE SCALE GENOMIC DNA]</scope>
    <source>
        <strain evidence="3">CGMCC 1.7739</strain>
    </source>
</reference>
<evidence type="ECO:0000313" key="2">
    <source>
        <dbReference type="EMBL" id="SFG91705.1"/>
    </source>
</evidence>
<dbReference type="Gene3D" id="3.60.21.10">
    <property type="match status" value="1"/>
</dbReference>
<dbReference type="PANTHER" id="PTHR46546:SF4">
    <property type="entry name" value="SHEWANELLA-LIKE PROTEIN PHOSPHATASE 1"/>
    <property type="match status" value="1"/>
</dbReference>
<dbReference type="AlphaFoldDB" id="A0A1I2VQU1"/>
<dbReference type="SUPFAM" id="SSF56300">
    <property type="entry name" value="Metallo-dependent phosphatases"/>
    <property type="match status" value="1"/>
</dbReference>
<evidence type="ECO:0000259" key="1">
    <source>
        <dbReference type="Pfam" id="PF00149"/>
    </source>
</evidence>
<accession>A0A1I2VQU1</accession>
<dbReference type="Pfam" id="PF00149">
    <property type="entry name" value="Metallophos"/>
    <property type="match status" value="1"/>
</dbReference>
<name>A0A1I2VQU1_9EURY</name>
<dbReference type="PANTHER" id="PTHR46546">
    <property type="entry name" value="SHEWANELLA-LIKE PROTEIN PHOSPHATASE 1"/>
    <property type="match status" value="1"/>
</dbReference>
<feature type="domain" description="Calcineurin-like phosphoesterase" evidence="1">
    <location>
        <begin position="24"/>
        <end position="132"/>
    </location>
</feature>
<dbReference type="GO" id="GO:0016787">
    <property type="term" value="F:hydrolase activity"/>
    <property type="evidence" value="ECO:0007669"/>
    <property type="project" value="InterPro"/>
</dbReference>
<dbReference type="EMBL" id="FOOQ01000006">
    <property type="protein sequence ID" value="SFG91705.1"/>
    <property type="molecule type" value="Genomic_DNA"/>
</dbReference>
<dbReference type="InterPro" id="IPR004843">
    <property type="entry name" value="Calcineurin-like_PHP"/>
</dbReference>
<dbReference type="Proteomes" id="UP000198876">
    <property type="component" value="Unassembled WGS sequence"/>
</dbReference>
<evidence type="ECO:0000313" key="3">
    <source>
        <dbReference type="Proteomes" id="UP000198876"/>
    </source>
</evidence>
<protein>
    <submittedName>
        <fullName evidence="2">Calcineurin-like phosphoesterase</fullName>
    </submittedName>
</protein>
<keyword evidence="3" id="KW-1185">Reference proteome</keyword>
<gene>
    <name evidence="2" type="ORF">SAMN04488063_3290</name>
</gene>
<dbReference type="InterPro" id="IPR029052">
    <property type="entry name" value="Metallo-depent_PP-like"/>
</dbReference>
<dbReference type="STRING" id="553467.SAMN04488063_3290"/>